<dbReference type="GO" id="GO:0016846">
    <property type="term" value="F:carbon-sulfur lyase activity"/>
    <property type="evidence" value="ECO:0007669"/>
    <property type="project" value="InterPro"/>
</dbReference>
<keyword evidence="7" id="KW-1185">Reference proteome</keyword>
<dbReference type="InterPro" id="IPR006913">
    <property type="entry name" value="CENP-V/GFA"/>
</dbReference>
<dbReference type="GO" id="GO:0046872">
    <property type="term" value="F:metal ion binding"/>
    <property type="evidence" value="ECO:0007669"/>
    <property type="project" value="UniProtKB-KW"/>
</dbReference>
<dbReference type="AlphaFoldDB" id="C8RYR7"/>
<dbReference type="PANTHER" id="PTHR33337">
    <property type="entry name" value="GFA DOMAIN-CONTAINING PROTEIN"/>
    <property type="match status" value="1"/>
</dbReference>
<dbReference type="PANTHER" id="PTHR33337:SF40">
    <property type="entry name" value="CENP-V_GFA DOMAIN-CONTAINING PROTEIN-RELATED"/>
    <property type="match status" value="1"/>
</dbReference>
<dbReference type="Pfam" id="PF04828">
    <property type="entry name" value="GFA"/>
    <property type="match status" value="1"/>
</dbReference>
<proteinExistence type="inferred from homology"/>
<keyword evidence="2" id="KW-0479">Metal-binding</keyword>
<dbReference type="eggNOG" id="COG3791">
    <property type="taxonomic scope" value="Bacteria"/>
</dbReference>
<keyword evidence="3" id="KW-0862">Zinc</keyword>
<evidence type="ECO:0000256" key="4">
    <source>
        <dbReference type="ARBA" id="ARBA00023239"/>
    </source>
</evidence>
<accession>C8RYR7</accession>
<gene>
    <name evidence="6" type="ORF">Rsw2DRAFT_0945</name>
</gene>
<dbReference type="Proteomes" id="UP000010121">
    <property type="component" value="Unassembled WGS sequence"/>
</dbReference>
<dbReference type="InterPro" id="IPR011057">
    <property type="entry name" value="Mss4-like_sf"/>
</dbReference>
<protein>
    <submittedName>
        <fullName evidence="6">Glutathione-dependent formaldehyde-activating GFA</fullName>
    </submittedName>
</protein>
<evidence type="ECO:0000256" key="1">
    <source>
        <dbReference type="ARBA" id="ARBA00005495"/>
    </source>
</evidence>
<dbReference type="STRING" id="371731.Rsw2DRAFT_0945"/>
<keyword evidence="4" id="KW-0456">Lyase</keyword>
<dbReference type="RefSeq" id="WP_008028580.1">
    <property type="nucleotide sequence ID" value="NZ_ACYY01000004.1"/>
</dbReference>
<name>C8RYR7_9RHOB</name>
<feature type="domain" description="CENP-V/GFA" evidence="5">
    <location>
        <begin position="5"/>
        <end position="119"/>
    </location>
</feature>
<dbReference type="PROSITE" id="PS51891">
    <property type="entry name" value="CENP_V_GFA"/>
    <property type="match status" value="1"/>
</dbReference>
<dbReference type="SUPFAM" id="SSF51316">
    <property type="entry name" value="Mss4-like"/>
    <property type="match status" value="1"/>
</dbReference>
<evidence type="ECO:0000256" key="3">
    <source>
        <dbReference type="ARBA" id="ARBA00022833"/>
    </source>
</evidence>
<evidence type="ECO:0000259" key="5">
    <source>
        <dbReference type="PROSITE" id="PS51891"/>
    </source>
</evidence>
<dbReference type="Gene3D" id="3.90.1590.10">
    <property type="entry name" value="glutathione-dependent formaldehyde- activating enzyme (gfa)"/>
    <property type="match status" value="1"/>
</dbReference>
<evidence type="ECO:0000313" key="6">
    <source>
        <dbReference type="EMBL" id="EEW26255.1"/>
    </source>
</evidence>
<evidence type="ECO:0000313" key="7">
    <source>
        <dbReference type="Proteomes" id="UP000010121"/>
    </source>
</evidence>
<dbReference type="OrthoDB" id="9807246at2"/>
<comment type="similarity">
    <text evidence="1">Belongs to the Gfa family.</text>
</comment>
<sequence length="128" mass="14356">MIPPFSGHCLCGATRYTCKAEPLWQAHCHCESCRRATASPFTSYFGIEDGKWLWTGEHPATYQSSPGVWRDFCATCGTQMAYRAAKYPNETHFFAATLDRPASYTPTKHVHSAEMLPWVHLADGLPQT</sequence>
<dbReference type="EMBL" id="ACYY01000004">
    <property type="protein sequence ID" value="EEW26255.1"/>
    <property type="molecule type" value="Genomic_DNA"/>
</dbReference>
<comment type="caution">
    <text evidence="6">The sequence shown here is derived from an EMBL/GenBank/DDBJ whole genome shotgun (WGS) entry which is preliminary data.</text>
</comment>
<evidence type="ECO:0000256" key="2">
    <source>
        <dbReference type="ARBA" id="ARBA00022723"/>
    </source>
</evidence>
<reference evidence="6 7" key="1">
    <citation type="submission" date="2009-08" db="EMBL/GenBank/DDBJ databases">
        <title>The draft genome of Rhodobacter sp. SW2.</title>
        <authorList>
            <consortium name="US DOE Joint Genome Institute (JGI-PGF)"/>
            <person name="Lucas S."/>
            <person name="Copeland A."/>
            <person name="Lapidus A."/>
            <person name="Glavina del Rio T."/>
            <person name="Tice H."/>
            <person name="Bruce D."/>
            <person name="Goodwin L."/>
            <person name="Pitluck S."/>
            <person name="Larimer F."/>
            <person name="Land M.L."/>
            <person name="Hauser L."/>
            <person name="Emerson D."/>
        </authorList>
    </citation>
    <scope>NUCLEOTIDE SEQUENCE [LARGE SCALE GENOMIC DNA]</scope>
    <source>
        <strain evidence="6 7">SW2</strain>
    </source>
</reference>
<organism evidence="6 7">
    <name type="scientific">Rhodobacter ferrooxidans</name>
    <dbReference type="NCBI Taxonomy" id="371731"/>
    <lineage>
        <taxon>Bacteria</taxon>
        <taxon>Pseudomonadati</taxon>
        <taxon>Pseudomonadota</taxon>
        <taxon>Alphaproteobacteria</taxon>
        <taxon>Rhodobacterales</taxon>
        <taxon>Rhodobacter group</taxon>
        <taxon>Rhodobacter</taxon>
    </lineage>
</organism>